<evidence type="ECO:0000313" key="2">
    <source>
        <dbReference type="EMBL" id="KRL95765.1"/>
    </source>
</evidence>
<gene>
    <name evidence="2" type="ORF">FD28_GL001991</name>
</gene>
<organism evidence="2 3">
    <name type="scientific">Levilactobacillus hammesii DSM 16381</name>
    <dbReference type="NCBI Taxonomy" id="1423753"/>
    <lineage>
        <taxon>Bacteria</taxon>
        <taxon>Bacillati</taxon>
        <taxon>Bacillota</taxon>
        <taxon>Bacilli</taxon>
        <taxon>Lactobacillales</taxon>
        <taxon>Lactobacillaceae</taxon>
        <taxon>Levilactobacillus</taxon>
    </lineage>
</organism>
<accession>A0A0R1UYE6</accession>
<dbReference type="PATRIC" id="fig|1423753.3.peg.2096"/>
<dbReference type="OrthoDB" id="2298705at2"/>
<feature type="transmembrane region" description="Helical" evidence="1">
    <location>
        <begin position="7"/>
        <end position="29"/>
    </location>
</feature>
<name>A0A0R1UYE6_9LACO</name>
<keyword evidence="1" id="KW-0812">Transmembrane</keyword>
<feature type="transmembrane region" description="Helical" evidence="1">
    <location>
        <begin position="75"/>
        <end position="93"/>
    </location>
</feature>
<keyword evidence="1" id="KW-1133">Transmembrane helix</keyword>
<evidence type="ECO:0000313" key="3">
    <source>
        <dbReference type="Proteomes" id="UP000051580"/>
    </source>
</evidence>
<dbReference type="EMBL" id="AZFS01000044">
    <property type="protein sequence ID" value="KRL95765.1"/>
    <property type="molecule type" value="Genomic_DNA"/>
</dbReference>
<comment type="caution">
    <text evidence="2">The sequence shown here is derived from an EMBL/GenBank/DDBJ whole genome shotgun (WGS) entry which is preliminary data.</text>
</comment>
<dbReference type="Proteomes" id="UP000051580">
    <property type="component" value="Unassembled WGS sequence"/>
</dbReference>
<protein>
    <submittedName>
        <fullName evidence="2">Uncharacterized protein</fullName>
    </submittedName>
</protein>
<keyword evidence="1" id="KW-0472">Membrane</keyword>
<dbReference type="InterPro" id="IPR046007">
    <property type="entry name" value="DUF5963"/>
</dbReference>
<reference evidence="2 3" key="1">
    <citation type="journal article" date="2015" name="Genome Announc.">
        <title>Expanding the biotechnology potential of lactobacilli through comparative genomics of 213 strains and associated genera.</title>
        <authorList>
            <person name="Sun Z."/>
            <person name="Harris H.M."/>
            <person name="McCann A."/>
            <person name="Guo C."/>
            <person name="Argimon S."/>
            <person name="Zhang W."/>
            <person name="Yang X."/>
            <person name="Jeffery I.B."/>
            <person name="Cooney J.C."/>
            <person name="Kagawa T.F."/>
            <person name="Liu W."/>
            <person name="Song Y."/>
            <person name="Salvetti E."/>
            <person name="Wrobel A."/>
            <person name="Rasinkangas P."/>
            <person name="Parkhill J."/>
            <person name="Rea M.C."/>
            <person name="O'Sullivan O."/>
            <person name="Ritari J."/>
            <person name="Douillard F.P."/>
            <person name="Paul Ross R."/>
            <person name="Yang R."/>
            <person name="Briner A.E."/>
            <person name="Felis G.E."/>
            <person name="de Vos W.M."/>
            <person name="Barrangou R."/>
            <person name="Klaenhammer T.R."/>
            <person name="Caufield P.W."/>
            <person name="Cui Y."/>
            <person name="Zhang H."/>
            <person name="O'Toole P.W."/>
        </authorList>
    </citation>
    <scope>NUCLEOTIDE SEQUENCE [LARGE SCALE GENOMIC DNA]</scope>
    <source>
        <strain evidence="2 3">DSM 16381</strain>
    </source>
</reference>
<evidence type="ECO:0000256" key="1">
    <source>
        <dbReference type="SAM" id="Phobius"/>
    </source>
</evidence>
<dbReference type="NCBIfam" id="NF033904">
    <property type="entry name" value="LlsX_fam"/>
    <property type="match status" value="1"/>
</dbReference>
<dbReference type="Pfam" id="PF19388">
    <property type="entry name" value="DUF5963"/>
    <property type="match status" value="1"/>
</dbReference>
<sequence length="99" mass="11066">MPMRKTVLRLSLEIIGGMLVSAVLLSLIVSETYSYVHAAGIAHYNLNLLGVSFFQIRHVAGHLSGQTNVQGMRDIWLAGTMMILVLGELRHRVVSHRWL</sequence>
<dbReference type="AlphaFoldDB" id="A0A0R1UYE6"/>
<keyword evidence="3" id="KW-1185">Reference proteome</keyword>
<proteinExistence type="predicted"/>